<evidence type="ECO:0000256" key="5">
    <source>
        <dbReference type="ARBA" id="ARBA00022989"/>
    </source>
</evidence>
<keyword evidence="5 7" id="KW-1133">Transmembrane helix</keyword>
<keyword evidence="4" id="KW-0813">Transport</keyword>
<evidence type="ECO:0000259" key="8">
    <source>
        <dbReference type="Pfam" id="PF01490"/>
    </source>
</evidence>
<keyword evidence="10" id="KW-1185">Reference proteome</keyword>
<comment type="similarity">
    <text evidence="2">Belongs to the TMEM45 family.</text>
</comment>
<feature type="transmembrane region" description="Helical" evidence="7">
    <location>
        <begin position="225"/>
        <end position="247"/>
    </location>
</feature>
<dbReference type="GO" id="GO:0016020">
    <property type="term" value="C:membrane"/>
    <property type="evidence" value="ECO:0007669"/>
    <property type="project" value="UniProtKB-SubCell"/>
</dbReference>
<feature type="transmembrane region" description="Helical" evidence="7">
    <location>
        <begin position="98"/>
        <end position="117"/>
    </location>
</feature>
<evidence type="ECO:0000256" key="4">
    <source>
        <dbReference type="ARBA" id="ARBA00022970"/>
    </source>
</evidence>
<dbReference type="Pfam" id="PF01490">
    <property type="entry name" value="Aa_trans"/>
    <property type="match status" value="1"/>
</dbReference>
<feature type="transmembrane region" description="Helical" evidence="7">
    <location>
        <begin position="51"/>
        <end position="78"/>
    </location>
</feature>
<keyword evidence="6 7" id="KW-0472">Membrane</keyword>
<dbReference type="AlphaFoldDB" id="A0A8X8XH68"/>
<dbReference type="InterPro" id="IPR006904">
    <property type="entry name" value="DUF716"/>
</dbReference>
<sequence>MVVFNSSQCHCHCWSWSPPPPLQHDMIEAVLVKKLKFEPNKRLRIISRTSYVAFTMFVGITLPLFDGLLGFLGGFGFAPNTYSLSAANSVRVVEMAALIYQIFSSAALLTQGLYHLISTTRNHLKFPADYVAKPYHPLPFNSPAASPHHHRWRHLQLYLTILCLLIAIIHQLLVSSDAVPHVKGRTAVHLFTSLQSAALLFAFLLLAVALLLSDATSLLPLPLDLFFAVASTLFFLQYSLLSSSAAVQTSDLQAKCDSTSARISALSSVLCLALACQPKLFVADAALGLSFCLQGLWALQTGLSLYVDAFIPEGCHKLLDVVSGVEGSTKCDLDDSKLRAAAILDLMFVLQVVLVLVVFLVVYSVVAKTLGVRARFGSYEALSNTSVDANHIQLKAMSGTQA</sequence>
<feature type="transmembrane region" description="Helical" evidence="7">
    <location>
        <begin position="342"/>
        <end position="366"/>
    </location>
</feature>
<evidence type="ECO:0000256" key="7">
    <source>
        <dbReference type="SAM" id="Phobius"/>
    </source>
</evidence>
<evidence type="ECO:0000256" key="2">
    <source>
        <dbReference type="ARBA" id="ARBA00006948"/>
    </source>
</evidence>
<name>A0A8X8XH68_SALSN</name>
<evidence type="ECO:0000256" key="1">
    <source>
        <dbReference type="ARBA" id="ARBA00004141"/>
    </source>
</evidence>
<reference evidence="9" key="2">
    <citation type="submission" date="2020-08" db="EMBL/GenBank/DDBJ databases">
        <title>Plant Genome Project.</title>
        <authorList>
            <person name="Zhang R.-G."/>
        </authorList>
    </citation>
    <scope>NUCLEOTIDE SEQUENCE</scope>
    <source>
        <strain evidence="9">Huo1</strain>
        <tissue evidence="9">Leaf</tissue>
    </source>
</reference>
<keyword evidence="4" id="KW-0029">Amino-acid transport</keyword>
<proteinExistence type="inferred from homology"/>
<feature type="transmembrane region" description="Helical" evidence="7">
    <location>
        <begin position="194"/>
        <end position="213"/>
    </location>
</feature>
<dbReference type="PANTHER" id="PTHR47830">
    <property type="entry name" value="OS11G0534100 PROTEIN"/>
    <property type="match status" value="1"/>
</dbReference>
<feature type="domain" description="Amino acid transporter transmembrane" evidence="8">
    <location>
        <begin position="26"/>
        <end position="85"/>
    </location>
</feature>
<dbReference type="Proteomes" id="UP000298416">
    <property type="component" value="Unassembled WGS sequence"/>
</dbReference>
<dbReference type="EMBL" id="PNBA02000009">
    <property type="protein sequence ID" value="KAG6412777.1"/>
    <property type="molecule type" value="Genomic_DNA"/>
</dbReference>
<comment type="caution">
    <text evidence="9">The sequence shown here is derived from an EMBL/GenBank/DDBJ whole genome shotgun (WGS) entry which is preliminary data.</text>
</comment>
<evidence type="ECO:0000256" key="3">
    <source>
        <dbReference type="ARBA" id="ARBA00022692"/>
    </source>
</evidence>
<dbReference type="InterPro" id="IPR013057">
    <property type="entry name" value="AA_transpt_TM"/>
</dbReference>
<reference evidence="9" key="1">
    <citation type="submission" date="2018-01" db="EMBL/GenBank/DDBJ databases">
        <authorList>
            <person name="Mao J.F."/>
        </authorList>
    </citation>
    <scope>NUCLEOTIDE SEQUENCE</scope>
    <source>
        <strain evidence="9">Huo1</strain>
        <tissue evidence="9">Leaf</tissue>
    </source>
</reference>
<organism evidence="9">
    <name type="scientific">Salvia splendens</name>
    <name type="common">Scarlet sage</name>
    <dbReference type="NCBI Taxonomy" id="180675"/>
    <lineage>
        <taxon>Eukaryota</taxon>
        <taxon>Viridiplantae</taxon>
        <taxon>Streptophyta</taxon>
        <taxon>Embryophyta</taxon>
        <taxon>Tracheophyta</taxon>
        <taxon>Spermatophyta</taxon>
        <taxon>Magnoliopsida</taxon>
        <taxon>eudicotyledons</taxon>
        <taxon>Gunneridae</taxon>
        <taxon>Pentapetalae</taxon>
        <taxon>asterids</taxon>
        <taxon>lamiids</taxon>
        <taxon>Lamiales</taxon>
        <taxon>Lamiaceae</taxon>
        <taxon>Nepetoideae</taxon>
        <taxon>Mentheae</taxon>
        <taxon>Salviinae</taxon>
        <taxon>Salvia</taxon>
        <taxon>Salvia subgen. Calosphace</taxon>
        <taxon>core Calosphace</taxon>
    </lineage>
</organism>
<evidence type="ECO:0000256" key="6">
    <source>
        <dbReference type="ARBA" id="ARBA00023136"/>
    </source>
</evidence>
<evidence type="ECO:0000313" key="9">
    <source>
        <dbReference type="EMBL" id="KAG6412777.1"/>
    </source>
</evidence>
<evidence type="ECO:0000313" key="10">
    <source>
        <dbReference type="Proteomes" id="UP000298416"/>
    </source>
</evidence>
<comment type="subcellular location">
    <subcellularLocation>
        <location evidence="1">Membrane</location>
        <topology evidence="1">Multi-pass membrane protein</topology>
    </subcellularLocation>
</comment>
<accession>A0A8X8XH68</accession>
<protein>
    <recommendedName>
        <fullName evidence="8">Amino acid transporter transmembrane domain-containing protein</fullName>
    </recommendedName>
</protein>
<feature type="transmembrane region" description="Helical" evidence="7">
    <location>
        <begin position="155"/>
        <end position="174"/>
    </location>
</feature>
<gene>
    <name evidence="9" type="ORF">SASPL_125465</name>
</gene>
<keyword evidence="3 7" id="KW-0812">Transmembrane</keyword>
<dbReference type="GO" id="GO:0006865">
    <property type="term" value="P:amino acid transport"/>
    <property type="evidence" value="ECO:0007669"/>
    <property type="project" value="UniProtKB-KW"/>
</dbReference>
<dbReference type="PANTHER" id="PTHR47830:SF1">
    <property type="entry name" value="OS11G0534100 PROTEIN"/>
    <property type="match status" value="1"/>
</dbReference>
<dbReference type="Pfam" id="PF04819">
    <property type="entry name" value="DUF716"/>
    <property type="match status" value="1"/>
</dbReference>